<dbReference type="InterPro" id="IPR017946">
    <property type="entry name" value="PLC-like_Pdiesterase_TIM-brl"/>
</dbReference>
<dbReference type="Proteomes" id="UP001157418">
    <property type="component" value="Unassembled WGS sequence"/>
</dbReference>
<dbReference type="GO" id="GO:0008081">
    <property type="term" value="F:phosphoric diester hydrolase activity"/>
    <property type="evidence" value="ECO:0007669"/>
    <property type="project" value="InterPro"/>
</dbReference>
<evidence type="ECO:0000313" key="4">
    <source>
        <dbReference type="Proteomes" id="UP001157418"/>
    </source>
</evidence>
<evidence type="ECO:0000259" key="2">
    <source>
        <dbReference type="Pfam" id="PF00388"/>
    </source>
</evidence>
<sequence length="187" mass="21129">MIDEQGYGDRHSAAAVGGSTTSSSSVSFVRQQTQMEKAWWFRCDTVTGEAVRTDRKRSYSKMEHHHIAIPIPVTDVHLPELEMTIMDLQRTLTAPIPLNLQAKVAKMVTETFGEMLFTPKKESLAEFLSPESLKRRFIMSTKPPKEYVKAKEAKPSGNSSQKEQDASVEKGHSKYYEDSDMTCVRII</sequence>
<keyword evidence="4" id="KW-1185">Reference proteome</keyword>
<comment type="caution">
    <text evidence="3">The sequence shown here is derived from an EMBL/GenBank/DDBJ whole genome shotgun (WGS) entry which is preliminary data.</text>
</comment>
<feature type="domain" description="Phosphatidylinositol-specific phospholipase C X" evidence="2">
    <location>
        <begin position="98"/>
        <end position="142"/>
    </location>
</feature>
<dbReference type="PROSITE" id="PS50007">
    <property type="entry name" value="PIPLC_X_DOMAIN"/>
    <property type="match status" value="1"/>
</dbReference>
<feature type="region of interest" description="Disordered" evidence="1">
    <location>
        <begin position="1"/>
        <end position="24"/>
    </location>
</feature>
<dbReference type="EMBL" id="CAKMRJ010002223">
    <property type="protein sequence ID" value="CAH1428193.1"/>
    <property type="molecule type" value="Genomic_DNA"/>
</dbReference>
<reference evidence="3 4" key="1">
    <citation type="submission" date="2022-01" db="EMBL/GenBank/DDBJ databases">
        <authorList>
            <person name="Xiong W."/>
            <person name="Schranz E."/>
        </authorList>
    </citation>
    <scope>NUCLEOTIDE SEQUENCE [LARGE SCALE GENOMIC DNA]</scope>
</reference>
<feature type="region of interest" description="Disordered" evidence="1">
    <location>
        <begin position="145"/>
        <end position="173"/>
    </location>
</feature>
<name>A0AAU9MU85_9ASTR</name>
<dbReference type="AlphaFoldDB" id="A0AAU9MU85"/>
<dbReference type="Gene3D" id="3.20.20.190">
    <property type="entry name" value="Phosphatidylinositol (PI) phosphodiesterase"/>
    <property type="match status" value="1"/>
</dbReference>
<feature type="compositionally biased region" description="Basic and acidic residues" evidence="1">
    <location>
        <begin position="145"/>
        <end position="154"/>
    </location>
</feature>
<dbReference type="Pfam" id="PF00388">
    <property type="entry name" value="PI-PLC-X"/>
    <property type="match status" value="1"/>
</dbReference>
<gene>
    <name evidence="3" type="ORF">LVIROSA_LOCUS15141</name>
</gene>
<accession>A0AAU9MU85</accession>
<feature type="compositionally biased region" description="Basic and acidic residues" evidence="1">
    <location>
        <begin position="162"/>
        <end position="173"/>
    </location>
</feature>
<proteinExistence type="predicted"/>
<feature type="compositionally biased region" description="Low complexity" evidence="1">
    <location>
        <begin position="13"/>
        <end position="24"/>
    </location>
</feature>
<organism evidence="3 4">
    <name type="scientific">Lactuca virosa</name>
    <dbReference type="NCBI Taxonomy" id="75947"/>
    <lineage>
        <taxon>Eukaryota</taxon>
        <taxon>Viridiplantae</taxon>
        <taxon>Streptophyta</taxon>
        <taxon>Embryophyta</taxon>
        <taxon>Tracheophyta</taxon>
        <taxon>Spermatophyta</taxon>
        <taxon>Magnoliopsida</taxon>
        <taxon>eudicotyledons</taxon>
        <taxon>Gunneridae</taxon>
        <taxon>Pentapetalae</taxon>
        <taxon>asterids</taxon>
        <taxon>campanulids</taxon>
        <taxon>Asterales</taxon>
        <taxon>Asteraceae</taxon>
        <taxon>Cichorioideae</taxon>
        <taxon>Cichorieae</taxon>
        <taxon>Lactucinae</taxon>
        <taxon>Lactuca</taxon>
    </lineage>
</organism>
<dbReference type="SUPFAM" id="SSF51695">
    <property type="entry name" value="PLC-like phosphodiesterases"/>
    <property type="match status" value="1"/>
</dbReference>
<protein>
    <recommendedName>
        <fullName evidence="2">Phosphatidylinositol-specific phospholipase C X domain-containing protein</fullName>
    </recommendedName>
</protein>
<evidence type="ECO:0000256" key="1">
    <source>
        <dbReference type="SAM" id="MobiDB-lite"/>
    </source>
</evidence>
<evidence type="ECO:0000313" key="3">
    <source>
        <dbReference type="EMBL" id="CAH1428193.1"/>
    </source>
</evidence>
<dbReference type="GO" id="GO:0006629">
    <property type="term" value="P:lipid metabolic process"/>
    <property type="evidence" value="ECO:0007669"/>
    <property type="project" value="InterPro"/>
</dbReference>
<dbReference type="InterPro" id="IPR000909">
    <property type="entry name" value="PLipase_C_PInositol-sp_X_dom"/>
</dbReference>